<dbReference type="Gramene" id="GBG86162">
    <property type="protein sequence ID" value="GBG86162"/>
    <property type="gene ID" value="CBR_g41066"/>
</dbReference>
<dbReference type="AlphaFoldDB" id="A0A388LVD1"/>
<sequence length="634" mass="71080">MTNMAFRLGKVHALGDVVVLDVSTYDTLLGLPVLTALRANLDFERRSIVLQNTGGKPFAIPMRLTLRTVAEVTQKTPPMPGGTLRMIAWKKLAERSNHRTEEPNLSSDTDNSDENELVIRELVQQHVRYLIRQATTKTFKLMEGNIQRTRALILGEPLVQISRMIDSLEPLWTLYEGTTPLLARYRDKRAFCDITELPRSLLTLGKEIRLLRLGVEDEALEPPARCDTGPHNLGIKIAKKPVRWQDVCDGITPEEHVAIREENPQMMVTVFSSRSDNSFIFVPPPGNIGEIDTKQITIQILGQPYELHVPHYVPNEIHHLIAEILKEYQGAISVTDMDIGLSLWRQAYVALSFCLLEIAFHWAEPADRSAEDEISDDEVELLLVQGWRTDAEGDFLGILFKEVCDDHPSSITDEMLVFLTQVLDHLPLEILSHCDEILGTAALTRTLEPHPLWSTCTELEGNGYYLPSRGAYLPVVVDVTDLSTWDPLIRCIPIGETSEEAEEEEEESEEGGHLQYTEGETTPEEDGSGAESDDPDYWESEDAESEEASSDRVESGEEEAGSGGSSGPDELSRREREVVAQRVWAAAEGKRPIEESGGPPPQLLQDDPARNPEPRREEDEQNDTTAEGSRSWRH</sequence>
<name>A0A388LVD1_CHABU</name>
<feature type="compositionally biased region" description="Basic and acidic residues" evidence="1">
    <location>
        <begin position="607"/>
        <end position="618"/>
    </location>
</feature>
<reference evidence="2 3" key="1">
    <citation type="journal article" date="2018" name="Cell">
        <title>The Chara Genome: Secondary Complexity and Implications for Plant Terrestrialization.</title>
        <authorList>
            <person name="Nishiyama T."/>
            <person name="Sakayama H."/>
            <person name="Vries J.D."/>
            <person name="Buschmann H."/>
            <person name="Saint-Marcoux D."/>
            <person name="Ullrich K.K."/>
            <person name="Haas F.B."/>
            <person name="Vanderstraeten L."/>
            <person name="Becker D."/>
            <person name="Lang D."/>
            <person name="Vosolsobe S."/>
            <person name="Rombauts S."/>
            <person name="Wilhelmsson P.K.I."/>
            <person name="Janitza P."/>
            <person name="Kern R."/>
            <person name="Heyl A."/>
            <person name="Rumpler F."/>
            <person name="Villalobos L.I.A.C."/>
            <person name="Clay J.M."/>
            <person name="Skokan R."/>
            <person name="Toyoda A."/>
            <person name="Suzuki Y."/>
            <person name="Kagoshima H."/>
            <person name="Schijlen E."/>
            <person name="Tajeshwar N."/>
            <person name="Catarino B."/>
            <person name="Hetherington A.J."/>
            <person name="Saltykova A."/>
            <person name="Bonnot C."/>
            <person name="Breuninger H."/>
            <person name="Symeonidi A."/>
            <person name="Radhakrishnan G.V."/>
            <person name="Van Nieuwerburgh F."/>
            <person name="Deforce D."/>
            <person name="Chang C."/>
            <person name="Karol K.G."/>
            <person name="Hedrich R."/>
            <person name="Ulvskov P."/>
            <person name="Glockner G."/>
            <person name="Delwiche C.F."/>
            <person name="Petrasek J."/>
            <person name="Van de Peer Y."/>
            <person name="Friml J."/>
            <person name="Beilby M."/>
            <person name="Dolan L."/>
            <person name="Kohara Y."/>
            <person name="Sugano S."/>
            <person name="Fujiyama A."/>
            <person name="Delaux P.-M."/>
            <person name="Quint M."/>
            <person name="TheiBen G."/>
            <person name="Hagemann M."/>
            <person name="Harholt J."/>
            <person name="Dunand C."/>
            <person name="Zachgo S."/>
            <person name="Langdale J."/>
            <person name="Maumus F."/>
            <person name="Straeten D.V.D."/>
            <person name="Gould S.B."/>
            <person name="Rensing S.A."/>
        </authorList>
    </citation>
    <scope>NUCLEOTIDE SEQUENCE [LARGE SCALE GENOMIC DNA]</scope>
    <source>
        <strain evidence="2 3">S276</strain>
    </source>
</reference>
<gene>
    <name evidence="2" type="ORF">CBR_g41066</name>
</gene>
<evidence type="ECO:0000256" key="1">
    <source>
        <dbReference type="SAM" id="MobiDB-lite"/>
    </source>
</evidence>
<feature type="compositionally biased region" description="Acidic residues" evidence="1">
    <location>
        <begin position="521"/>
        <end position="548"/>
    </location>
</feature>
<feature type="compositionally biased region" description="Basic and acidic residues" evidence="1">
    <location>
        <begin position="570"/>
        <end position="579"/>
    </location>
</feature>
<dbReference type="EMBL" id="BFEA01000551">
    <property type="protein sequence ID" value="GBG86162.1"/>
    <property type="molecule type" value="Genomic_DNA"/>
</dbReference>
<comment type="caution">
    <text evidence="2">The sequence shown here is derived from an EMBL/GenBank/DDBJ whole genome shotgun (WGS) entry which is preliminary data.</text>
</comment>
<keyword evidence="3" id="KW-1185">Reference proteome</keyword>
<accession>A0A388LVD1</accession>
<proteinExistence type="predicted"/>
<organism evidence="2 3">
    <name type="scientific">Chara braunii</name>
    <name type="common">Braun's stonewort</name>
    <dbReference type="NCBI Taxonomy" id="69332"/>
    <lineage>
        <taxon>Eukaryota</taxon>
        <taxon>Viridiplantae</taxon>
        <taxon>Streptophyta</taxon>
        <taxon>Charophyceae</taxon>
        <taxon>Charales</taxon>
        <taxon>Characeae</taxon>
        <taxon>Chara</taxon>
    </lineage>
</organism>
<evidence type="ECO:0000313" key="3">
    <source>
        <dbReference type="Proteomes" id="UP000265515"/>
    </source>
</evidence>
<protein>
    <submittedName>
        <fullName evidence="2">Uncharacterized protein</fullName>
    </submittedName>
</protein>
<evidence type="ECO:0000313" key="2">
    <source>
        <dbReference type="EMBL" id="GBG86162.1"/>
    </source>
</evidence>
<feature type="compositionally biased region" description="Acidic residues" evidence="1">
    <location>
        <begin position="497"/>
        <end position="509"/>
    </location>
</feature>
<dbReference type="Proteomes" id="UP000265515">
    <property type="component" value="Unassembled WGS sequence"/>
</dbReference>
<feature type="region of interest" description="Disordered" evidence="1">
    <location>
        <begin position="494"/>
        <end position="634"/>
    </location>
</feature>